<organism evidence="3 4">
    <name type="scientific">Nelumbo nucifera</name>
    <name type="common">Sacred lotus</name>
    <dbReference type="NCBI Taxonomy" id="4432"/>
    <lineage>
        <taxon>Eukaryota</taxon>
        <taxon>Viridiplantae</taxon>
        <taxon>Streptophyta</taxon>
        <taxon>Embryophyta</taxon>
        <taxon>Tracheophyta</taxon>
        <taxon>Spermatophyta</taxon>
        <taxon>Magnoliopsida</taxon>
        <taxon>Proteales</taxon>
        <taxon>Nelumbonaceae</taxon>
        <taxon>Nelumbo</taxon>
    </lineage>
</organism>
<keyword evidence="3" id="KW-1185">Reference proteome</keyword>
<keyword evidence="1" id="KW-0732">Signal</keyword>
<dbReference type="KEGG" id="nnu:104597651"/>
<name>A0A1U8A6W5_NELNU</name>
<dbReference type="InParanoid" id="A0A1U8A6W5"/>
<accession>A0A1U8A6W5</accession>
<feature type="chain" id="PRO_5010570336" evidence="1">
    <location>
        <begin position="28"/>
        <end position="477"/>
    </location>
</feature>
<dbReference type="eggNOG" id="ENOG502QQHP">
    <property type="taxonomic scope" value="Eukaryota"/>
</dbReference>
<evidence type="ECO:0000313" key="3">
    <source>
        <dbReference type="Proteomes" id="UP000189703"/>
    </source>
</evidence>
<dbReference type="PANTHER" id="PTHR31236:SF2">
    <property type="entry name" value="BURP DOMAIN PROTEIN RD22"/>
    <property type="match status" value="1"/>
</dbReference>
<dbReference type="PROSITE" id="PS51277">
    <property type="entry name" value="BURP"/>
    <property type="match status" value="1"/>
</dbReference>
<dbReference type="PANTHER" id="PTHR31236">
    <property type="entry name" value="BURP DOMAIN PROTEIN USPL1-LIKE"/>
    <property type="match status" value="1"/>
</dbReference>
<dbReference type="InterPro" id="IPR044816">
    <property type="entry name" value="BURP"/>
</dbReference>
<feature type="domain" description="BURP" evidence="2">
    <location>
        <begin position="252"/>
        <end position="471"/>
    </location>
</feature>
<sequence>MELRFSPISAFLPLAFALAAVMVVSHAALPSEVYWKSISTNTPMPKLIQRQLRPHLKLPTQAKVYLDSTSVLPTQAKVYPASKTVLPTQAKVYPDSKTVLPTQAKVYLNSKTVLPTQAKVYPDSKTVLPTQAKVYPDSKTVLPTQAKVYPASKTKLPTQAKVYPDTKTVLPTQAKVYPASKTKLPTQAKVYPDSKTVLPTQAKVYPTSKTKLPTQAKVYTADTKTVLPSQAKVYKITNYKDQLHLDGDVDFFFLEENLHSGTKMNLDLSGITNGETLLSRQVADAIPFSSNKLPEILHRLSIEPKSKMAEATKETLELCEAPAKEEKDDLCVTSLESMIDFSTSKLGKNIEAVSTEVGVGKEETQKHKYVVGPGLEKLVGSPVVCHALTYAYAVYYCHKVEATRAYMVPLVGGDDDGTGTSKAAKAVAVCHTDTSRWNPHHLAFQLLKVKPASTVPICHFLQEDTIAWFPTSHKPLN</sequence>
<reference evidence="4" key="1">
    <citation type="submission" date="2025-08" db="UniProtKB">
        <authorList>
            <consortium name="RefSeq"/>
        </authorList>
    </citation>
    <scope>IDENTIFICATION</scope>
</reference>
<evidence type="ECO:0000313" key="4">
    <source>
        <dbReference type="RefSeq" id="XP_010257624.1"/>
    </source>
</evidence>
<dbReference type="RefSeq" id="XP_010257624.1">
    <property type="nucleotide sequence ID" value="XM_010259322.2"/>
</dbReference>
<dbReference type="OMA" id="IPDQAKY"/>
<gene>
    <name evidence="4" type="primary">LOC104597651</name>
</gene>
<dbReference type="SMART" id="SM01045">
    <property type="entry name" value="BURP"/>
    <property type="match status" value="1"/>
</dbReference>
<dbReference type="Proteomes" id="UP000189703">
    <property type="component" value="Unplaced"/>
</dbReference>
<evidence type="ECO:0000259" key="2">
    <source>
        <dbReference type="PROSITE" id="PS51277"/>
    </source>
</evidence>
<protein>
    <submittedName>
        <fullName evidence="4">BURP domain-containing protein 16-like</fullName>
    </submittedName>
</protein>
<dbReference type="InterPro" id="IPR004873">
    <property type="entry name" value="BURP_dom"/>
</dbReference>
<proteinExistence type="predicted"/>
<dbReference type="GeneID" id="104597651"/>
<dbReference type="AlphaFoldDB" id="A0A1U8A6W5"/>
<evidence type="ECO:0000256" key="1">
    <source>
        <dbReference type="SAM" id="SignalP"/>
    </source>
</evidence>
<dbReference type="OrthoDB" id="654134at2759"/>
<feature type="signal peptide" evidence="1">
    <location>
        <begin position="1"/>
        <end position="27"/>
    </location>
</feature>
<dbReference type="Pfam" id="PF03181">
    <property type="entry name" value="BURP"/>
    <property type="match status" value="1"/>
</dbReference>